<sequence>MVLHVPRILLPKDNWEKWAVIACDQHTQDLEYWKRVEEFVGDSPSTLNLIYPEIYLPLDENRVNKIHKTLSDYKKILVDHGPCFILVCRSVSGRNRIGLVAAIDLEEYQFNGLDSIIRPTEGTIKERLPARIRIRENAELELSHIMVLYNDPDFTVIPRDLDDLVCEENLVYDFDLMENGGHIKGYKISNEKIIKDISDKILTLGTLLVGDGNHSLAAAKSFWEKIKGTVEEDHPARYAMVELVNIHDPGLSFEPIHRVVSGINPEELLRKFDARIERIQDSPSDLDLSAKGHSIGFITKDSSGVLIFDNPVHDLEVETLDEIIDNYSVEYEHDPEVVEKLGREQGNTGFFLPPLKKSEFFTLIKKKGILPKKSFSLGKENEKRYYIEVRKITV</sequence>
<dbReference type="PATRIC" id="fig|523844.20.peg.599"/>
<accession>A0A0E3H8E6</accession>
<dbReference type="GeneID" id="41601526"/>
<dbReference type="PANTHER" id="PTHR36454">
    <property type="entry name" value="LMO2823 PROTEIN"/>
    <property type="match status" value="1"/>
</dbReference>
<protein>
    <recommendedName>
        <fullName evidence="3">DUF1015 domain-containing protein</fullName>
    </recommendedName>
</protein>
<dbReference type="PANTHER" id="PTHR36454:SF1">
    <property type="entry name" value="DUF1015 DOMAIN-CONTAINING PROTEIN"/>
    <property type="match status" value="1"/>
</dbReference>
<evidence type="ECO:0000313" key="1">
    <source>
        <dbReference type="EMBL" id="AKB12219.1"/>
    </source>
</evidence>
<dbReference type="PIRSF" id="PIRSF033563">
    <property type="entry name" value="UCP033563"/>
    <property type="match status" value="1"/>
</dbReference>
<dbReference type="STRING" id="523844.MSTHT_0461"/>
<organism evidence="1 2">
    <name type="scientific">Methanosarcina thermophila (strain ATCC 43570 / DSM 1825 / OCM 12 / VKM B-1830 / TM-1)</name>
    <dbReference type="NCBI Taxonomy" id="523844"/>
    <lineage>
        <taxon>Archaea</taxon>
        <taxon>Methanobacteriati</taxon>
        <taxon>Methanobacteriota</taxon>
        <taxon>Stenosarchaea group</taxon>
        <taxon>Methanomicrobia</taxon>
        <taxon>Methanosarcinales</taxon>
        <taxon>Methanosarcinaceae</taxon>
        <taxon>Methanosarcina</taxon>
    </lineage>
</organism>
<dbReference type="RefSeq" id="WP_048166417.1">
    <property type="nucleotide sequence ID" value="NZ_CP009501.1"/>
</dbReference>
<dbReference type="AlphaFoldDB" id="A0A0E3H8E6"/>
<name>A0A0E3H8E6_METTT</name>
<dbReference type="Pfam" id="PF06245">
    <property type="entry name" value="DUF1015"/>
    <property type="match status" value="1"/>
</dbReference>
<evidence type="ECO:0000313" key="2">
    <source>
        <dbReference type="Proteomes" id="UP000066529"/>
    </source>
</evidence>
<dbReference type="EMBL" id="CP009501">
    <property type="protein sequence ID" value="AKB12219.1"/>
    <property type="molecule type" value="Genomic_DNA"/>
</dbReference>
<evidence type="ECO:0008006" key="3">
    <source>
        <dbReference type="Google" id="ProtNLM"/>
    </source>
</evidence>
<gene>
    <name evidence="1" type="ORF">MSTHT_0461</name>
</gene>
<dbReference type="InterPro" id="IPR008323">
    <property type="entry name" value="UCP033563"/>
</dbReference>
<dbReference type="OrthoDB" id="132475at2157"/>
<dbReference type="Proteomes" id="UP000066529">
    <property type="component" value="Chromosome"/>
</dbReference>
<reference evidence="1 2" key="1">
    <citation type="submission" date="2014-07" db="EMBL/GenBank/DDBJ databases">
        <title>Methanogenic archaea and the global carbon cycle.</title>
        <authorList>
            <person name="Henriksen J.R."/>
            <person name="Luke J."/>
            <person name="Reinhart S."/>
            <person name="Benedict M.N."/>
            <person name="Youngblut N.D."/>
            <person name="Metcalf M.E."/>
            <person name="Whitaker R.J."/>
            <person name="Metcalf W.W."/>
        </authorList>
    </citation>
    <scope>NUCLEOTIDE SEQUENCE [LARGE SCALE GENOMIC DNA]</scope>
    <source>
        <strain evidence="2">ATCC 43570 / DSM 1825 / OCM 12 / VKM B-1830 / TM-1</strain>
    </source>
</reference>
<proteinExistence type="predicted"/>
<dbReference type="HOGENOM" id="CLU_036573_0_0_2"/>
<dbReference type="KEGG" id="mthr:MSTHT_0461"/>